<dbReference type="Proteomes" id="UP001497482">
    <property type="component" value="Chromosome 19"/>
</dbReference>
<dbReference type="EMBL" id="OZ035841">
    <property type="protein sequence ID" value="CAL1589741.1"/>
    <property type="molecule type" value="Genomic_DNA"/>
</dbReference>
<dbReference type="PANTHER" id="PTHR10903">
    <property type="entry name" value="GTPASE, IMAP FAMILY MEMBER-RELATED"/>
    <property type="match status" value="1"/>
</dbReference>
<proteinExistence type="inferred from homology"/>
<feature type="domain" description="AIG1-type G" evidence="5">
    <location>
        <begin position="77"/>
        <end position="298"/>
    </location>
</feature>
<dbReference type="Gene3D" id="3.40.50.300">
    <property type="entry name" value="P-loop containing nucleotide triphosphate hydrolases"/>
    <property type="match status" value="2"/>
</dbReference>
<dbReference type="InterPro" id="IPR006703">
    <property type="entry name" value="G_AIG1"/>
</dbReference>
<feature type="compositionally biased region" description="Polar residues" evidence="4">
    <location>
        <begin position="566"/>
        <end position="627"/>
    </location>
</feature>
<feature type="compositionally biased region" description="Polar residues" evidence="4">
    <location>
        <begin position="424"/>
        <end position="434"/>
    </location>
</feature>
<evidence type="ECO:0000259" key="5">
    <source>
        <dbReference type="PROSITE" id="PS51720"/>
    </source>
</evidence>
<evidence type="ECO:0000313" key="7">
    <source>
        <dbReference type="Proteomes" id="UP001497482"/>
    </source>
</evidence>
<dbReference type="InterPro" id="IPR045058">
    <property type="entry name" value="GIMA/IAN/Toc"/>
</dbReference>
<feature type="domain" description="AIG1-type G" evidence="5">
    <location>
        <begin position="638"/>
        <end position="846"/>
    </location>
</feature>
<dbReference type="SUPFAM" id="SSF52540">
    <property type="entry name" value="P-loop containing nucleoside triphosphate hydrolases"/>
    <property type="match status" value="2"/>
</dbReference>
<feature type="region of interest" description="Disordered" evidence="4">
    <location>
        <begin position="111"/>
        <end position="134"/>
    </location>
</feature>
<evidence type="ECO:0000256" key="2">
    <source>
        <dbReference type="ARBA" id="ARBA00022741"/>
    </source>
</evidence>
<evidence type="ECO:0000313" key="6">
    <source>
        <dbReference type="EMBL" id="CAL1589741.1"/>
    </source>
</evidence>
<comment type="similarity">
    <text evidence="1">Belongs to the TRAFAC class TrmE-Era-EngA-EngB-Septin-like GTPase superfamily. AIG1/Toc34/Toc159-like paraseptin GTPase family. IAN subfamily.</text>
</comment>
<feature type="region of interest" description="Disordered" evidence="4">
    <location>
        <begin position="383"/>
        <end position="638"/>
    </location>
</feature>
<organism evidence="6 7">
    <name type="scientific">Knipowitschia caucasica</name>
    <name type="common">Caucasian dwarf goby</name>
    <name type="synonym">Pomatoschistus caucasicus</name>
    <dbReference type="NCBI Taxonomy" id="637954"/>
    <lineage>
        <taxon>Eukaryota</taxon>
        <taxon>Metazoa</taxon>
        <taxon>Chordata</taxon>
        <taxon>Craniata</taxon>
        <taxon>Vertebrata</taxon>
        <taxon>Euteleostomi</taxon>
        <taxon>Actinopterygii</taxon>
        <taxon>Neopterygii</taxon>
        <taxon>Teleostei</taxon>
        <taxon>Neoteleostei</taxon>
        <taxon>Acanthomorphata</taxon>
        <taxon>Gobiaria</taxon>
        <taxon>Gobiiformes</taxon>
        <taxon>Gobioidei</taxon>
        <taxon>Gobiidae</taxon>
        <taxon>Gobiinae</taxon>
        <taxon>Knipowitschia</taxon>
    </lineage>
</organism>
<feature type="compositionally biased region" description="Low complexity" evidence="4">
    <location>
        <begin position="121"/>
        <end position="134"/>
    </location>
</feature>
<dbReference type="FunFam" id="3.40.50.300:FF:000366">
    <property type="entry name" value="GTPase, IMAP family member 2"/>
    <property type="match status" value="1"/>
</dbReference>
<feature type="compositionally biased region" description="Polar residues" evidence="4">
    <location>
        <begin position="531"/>
        <end position="544"/>
    </location>
</feature>
<feature type="compositionally biased region" description="Polar residues" evidence="4">
    <location>
        <begin position="487"/>
        <end position="522"/>
    </location>
</feature>
<keyword evidence="3" id="KW-0342">GTP-binding</keyword>
<evidence type="ECO:0000256" key="1">
    <source>
        <dbReference type="ARBA" id="ARBA00008535"/>
    </source>
</evidence>
<dbReference type="InterPro" id="IPR027417">
    <property type="entry name" value="P-loop_NTPase"/>
</dbReference>
<dbReference type="Pfam" id="PF04548">
    <property type="entry name" value="AIG1"/>
    <property type="match status" value="2"/>
</dbReference>
<keyword evidence="2" id="KW-0547">Nucleotide-binding</keyword>
<feature type="compositionally biased region" description="Polar residues" evidence="4">
    <location>
        <begin position="383"/>
        <end position="393"/>
    </location>
</feature>
<reference evidence="6 7" key="1">
    <citation type="submission" date="2024-04" db="EMBL/GenBank/DDBJ databases">
        <authorList>
            <person name="Waldvogel A.-M."/>
            <person name="Schoenle A."/>
        </authorList>
    </citation>
    <scope>NUCLEOTIDE SEQUENCE [LARGE SCALE GENOMIC DNA]</scope>
</reference>
<protein>
    <recommendedName>
        <fullName evidence="5">AIG1-type G domain-containing protein</fullName>
    </recommendedName>
</protein>
<keyword evidence="7" id="KW-1185">Reference proteome</keyword>
<dbReference type="SUPFAM" id="SSF58113">
    <property type="entry name" value="Apolipoprotein A-I"/>
    <property type="match status" value="2"/>
</dbReference>
<dbReference type="AlphaFoldDB" id="A0AAV2KIK1"/>
<dbReference type="PROSITE" id="PS51720">
    <property type="entry name" value="G_AIG1"/>
    <property type="match status" value="2"/>
</dbReference>
<feature type="region of interest" description="Disordered" evidence="4">
    <location>
        <begin position="1"/>
        <end position="23"/>
    </location>
</feature>
<feature type="region of interest" description="Disordered" evidence="4">
    <location>
        <begin position="1084"/>
        <end position="1137"/>
    </location>
</feature>
<dbReference type="Gene3D" id="1.20.120.20">
    <property type="entry name" value="Apolipoprotein"/>
    <property type="match status" value="1"/>
</dbReference>
<gene>
    <name evidence="6" type="ORF">KC01_LOCUS19358</name>
</gene>
<feature type="compositionally biased region" description="Polar residues" evidence="4">
    <location>
        <begin position="402"/>
        <end position="415"/>
    </location>
</feature>
<evidence type="ECO:0000256" key="3">
    <source>
        <dbReference type="ARBA" id="ARBA00023134"/>
    </source>
</evidence>
<accession>A0AAV2KIK1</accession>
<evidence type="ECO:0000256" key="4">
    <source>
        <dbReference type="SAM" id="MobiDB-lite"/>
    </source>
</evidence>
<name>A0AAV2KIK1_KNICA</name>
<dbReference type="GO" id="GO:0005525">
    <property type="term" value="F:GTP binding"/>
    <property type="evidence" value="ECO:0007669"/>
    <property type="project" value="UniProtKB-KW"/>
</dbReference>
<dbReference type="PANTHER" id="PTHR10903:SF62">
    <property type="entry name" value="GTPASE IMAP FAMILY MEMBER 4-LIKE-RELATED"/>
    <property type="match status" value="1"/>
</dbReference>
<sequence length="1137" mass="125875">MSAPGHSKMSAPGLSKMSAPGLSKMSAPGLSKMSVLQVFWDRLWLRLRLCESESNWCQTLHQSRQTSTMGGVGCAEPESLRVLLLGKQGCGKSSLANLLLGESVFSVSHRSNKEIRRSQSHTRTQTRTQTRPQTGTRTLTVVDSPGLVGTPLQGASGRAQRCEWLSALLQCAPGPHAVLLVMSVQRYTCQEEAVVRRVRTLCGDQVFGFLTVVFTHGDQLPEDMHMVQFVEQSAGLTELVQACGGRCHVVDNKYWNREPPEDSYRSNAFQVQEILATVEKTARQNQTFFSNDTLLQVEREIQAETMRIQSSSEIVPEVPLVPIDPSPSPLREVLEFILTKPEELFDKFDPYDLFLWTSTSVLLGSAGSATALAGIRASGLDMSTTRTAESSQPGAVGKPTSDPAQTQLRPTSDPAQTHLRPSSDPAQTQTSDPAQTHLRPSSDPPQTQLRPSSDPPQTHLRPTSDPAQTHLRPSSDPPQTHLRPSSDPAQTQLRPSSDPAQTQLRPSSDPAQTQLRPTSDPAQTHLRPSSDPAQTQLRPTSDPAQTHLRPTSDPAQTQLRPRPDPAQTQLRPSSDPAQTQLRPSSDPAQTQLRPSSDPVQTQLRPSSDPAQTQLRPSSDPAQTQLRPSSDPDEDMADPDTWRIVVLGKTDSGKSSLGNTLFGENTFTVGHTPSSETKFCQSETGVINGRKIRLVDTPGLFGTDNDNDETKAQLMKSIVECAPGPHAFLLVMKKEKYTAEVKKMVELILEIFSEEALRFTTIVFTHGDDLQDSEKIEDWANQNEDLRVLLQKCGGRCHVFDNKYWNNSQDPYRNNTVQVTELLETIGRTVEENGGTFYTNEMLETVQRDIDTCMKLGQTFEEAKEFIYRHWLEILGIAAAMYARAVWVEKGKEMEDNLQECESYALTSQQEEEEEGGCKEIILPQKKLAKGCFEDYITDSDDGEESRMGGKLLPFPIPPADIYSYTQSTSIPVNREMSPVYFHPLFSSSFFLYNKEQGWVSRTILPTESEVAFTEVPFPSIPPTEREVPVTSIPPTEREVPVTSIPPTEREVPVTSIPPTEREVPVTSIPPTEREVPVTSIPPTEREVPVTSIPPTEREVPVTSIPPTEREVPVTSIPPTEREIGKKFVSPLSNVHSK</sequence>